<dbReference type="InterPro" id="IPR043452">
    <property type="entry name" value="BZIP46-like"/>
</dbReference>
<keyword evidence="2" id="KW-0238">DNA-binding</keyword>
<keyword evidence="6" id="KW-1185">Reference proteome</keyword>
<dbReference type="EMBL" id="JAUUTY010000003">
    <property type="protein sequence ID" value="KAK1661397.1"/>
    <property type="molecule type" value="Genomic_DNA"/>
</dbReference>
<dbReference type="PANTHER" id="PTHR22952">
    <property type="entry name" value="CAMP-RESPONSE ELEMENT BINDING PROTEIN-RELATED"/>
    <property type="match status" value="1"/>
</dbReference>
<evidence type="ECO:0000256" key="3">
    <source>
        <dbReference type="ARBA" id="ARBA00023242"/>
    </source>
</evidence>
<evidence type="ECO:0000256" key="4">
    <source>
        <dbReference type="SAM" id="MobiDB-lite"/>
    </source>
</evidence>
<gene>
    <name evidence="5" type="ORF">QYE76_049556</name>
</gene>
<accession>A0AAD8SPW0</accession>
<keyword evidence="3" id="KW-0539">Nucleus</keyword>
<evidence type="ECO:0000256" key="1">
    <source>
        <dbReference type="ARBA" id="ARBA00004123"/>
    </source>
</evidence>
<organism evidence="5 6">
    <name type="scientific">Lolium multiflorum</name>
    <name type="common">Italian ryegrass</name>
    <name type="synonym">Lolium perenne subsp. multiflorum</name>
    <dbReference type="NCBI Taxonomy" id="4521"/>
    <lineage>
        <taxon>Eukaryota</taxon>
        <taxon>Viridiplantae</taxon>
        <taxon>Streptophyta</taxon>
        <taxon>Embryophyta</taxon>
        <taxon>Tracheophyta</taxon>
        <taxon>Spermatophyta</taxon>
        <taxon>Magnoliopsida</taxon>
        <taxon>Liliopsida</taxon>
        <taxon>Poales</taxon>
        <taxon>Poaceae</taxon>
        <taxon>BOP clade</taxon>
        <taxon>Pooideae</taxon>
        <taxon>Poodae</taxon>
        <taxon>Poeae</taxon>
        <taxon>Poeae Chloroplast Group 2 (Poeae type)</taxon>
        <taxon>Loliodinae</taxon>
        <taxon>Loliinae</taxon>
        <taxon>Lolium</taxon>
    </lineage>
</organism>
<feature type="region of interest" description="Disordered" evidence="4">
    <location>
        <begin position="126"/>
        <end position="150"/>
    </location>
</feature>
<dbReference type="PANTHER" id="PTHR22952:SF417">
    <property type="entry name" value="OS09G0456200 PROTEIN"/>
    <property type="match status" value="1"/>
</dbReference>
<dbReference type="GO" id="GO:0045893">
    <property type="term" value="P:positive regulation of DNA-templated transcription"/>
    <property type="evidence" value="ECO:0007669"/>
    <property type="project" value="InterPro"/>
</dbReference>
<comment type="subcellular location">
    <subcellularLocation>
        <location evidence="1">Nucleus</location>
    </subcellularLocation>
</comment>
<evidence type="ECO:0000256" key="2">
    <source>
        <dbReference type="ARBA" id="ARBA00023125"/>
    </source>
</evidence>
<evidence type="ECO:0000313" key="5">
    <source>
        <dbReference type="EMBL" id="KAK1661397.1"/>
    </source>
</evidence>
<protein>
    <submittedName>
        <fullName evidence="5">Uncharacterized protein</fullName>
    </submittedName>
</protein>
<comment type="caution">
    <text evidence="5">The sequence shown here is derived from an EMBL/GenBank/DDBJ whole genome shotgun (WGS) entry which is preliminary data.</text>
</comment>
<dbReference type="GO" id="GO:0003700">
    <property type="term" value="F:DNA-binding transcription factor activity"/>
    <property type="evidence" value="ECO:0007669"/>
    <property type="project" value="InterPro"/>
</dbReference>
<dbReference type="GO" id="GO:0005634">
    <property type="term" value="C:nucleus"/>
    <property type="evidence" value="ECO:0007669"/>
    <property type="project" value="UniProtKB-SubCell"/>
</dbReference>
<dbReference type="GO" id="GO:0003677">
    <property type="term" value="F:DNA binding"/>
    <property type="evidence" value="ECO:0007669"/>
    <property type="project" value="UniProtKB-KW"/>
</dbReference>
<reference evidence="5" key="1">
    <citation type="submission" date="2023-07" db="EMBL/GenBank/DDBJ databases">
        <title>A chromosome-level genome assembly of Lolium multiflorum.</title>
        <authorList>
            <person name="Chen Y."/>
            <person name="Copetti D."/>
            <person name="Kolliker R."/>
            <person name="Studer B."/>
        </authorList>
    </citation>
    <scope>NUCLEOTIDE SEQUENCE</scope>
    <source>
        <strain evidence="5">02402/16</strain>
        <tissue evidence="5">Leaf</tissue>
    </source>
</reference>
<evidence type="ECO:0000313" key="6">
    <source>
        <dbReference type="Proteomes" id="UP001231189"/>
    </source>
</evidence>
<feature type="region of interest" description="Disordered" evidence="4">
    <location>
        <begin position="1"/>
        <end position="28"/>
    </location>
</feature>
<sequence length="150" mass="15004">MASASTAGPGQDAGAPPSLLQRQGSLTLPRTLSAKTVDEATLGEMTLEEFLVKAGVVREIPTALAPLPPPPMQQPRPVPIAPKGVDSFYGNFPTANDAGAVTLGFPPVAMGDLALGNGPMPRAVGMGGGGALPVQTAVNPADSGSKGRPK</sequence>
<name>A0AAD8SPW0_LOLMU</name>
<proteinExistence type="predicted"/>
<dbReference type="Proteomes" id="UP001231189">
    <property type="component" value="Unassembled WGS sequence"/>
</dbReference>
<dbReference type="AlphaFoldDB" id="A0AAD8SPW0"/>